<protein>
    <recommendedName>
        <fullName evidence="12">G-protein coupled receptors family 1 profile domain-containing protein</fullName>
    </recommendedName>
</protein>
<evidence type="ECO:0000256" key="8">
    <source>
        <dbReference type="ARBA" id="ARBA00023170"/>
    </source>
</evidence>
<dbReference type="PRINTS" id="PR00237">
    <property type="entry name" value="GPCRRHODOPSN"/>
</dbReference>
<feature type="transmembrane region" description="Helical" evidence="11">
    <location>
        <begin position="287"/>
        <end position="312"/>
    </location>
</feature>
<comment type="similarity">
    <text evidence="11">Belongs to the G-protein coupled receptor 1 family.</text>
</comment>
<evidence type="ECO:0000256" key="6">
    <source>
        <dbReference type="ARBA" id="ARBA00023136"/>
    </source>
</evidence>
<dbReference type="Pfam" id="PF00001">
    <property type="entry name" value="7tm_1"/>
    <property type="match status" value="1"/>
</dbReference>
<keyword evidence="7 11" id="KW-1015">Disulfide bond</keyword>
<feature type="transmembrane region" description="Helical" evidence="11">
    <location>
        <begin position="56"/>
        <end position="82"/>
    </location>
</feature>
<dbReference type="InterPro" id="IPR017452">
    <property type="entry name" value="GPCR_Rhodpsn_7TM"/>
</dbReference>
<evidence type="ECO:0000256" key="10">
    <source>
        <dbReference type="ARBA" id="ARBA00023224"/>
    </source>
</evidence>
<evidence type="ECO:0000256" key="9">
    <source>
        <dbReference type="ARBA" id="ARBA00023180"/>
    </source>
</evidence>
<dbReference type="PANTHER" id="PTHR24246">
    <property type="entry name" value="OLFACTORY RECEPTOR AND ADENOSINE RECEPTOR"/>
    <property type="match status" value="1"/>
</dbReference>
<evidence type="ECO:0000256" key="4">
    <source>
        <dbReference type="ARBA" id="ARBA00022989"/>
    </source>
</evidence>
<dbReference type="GO" id="GO:0001609">
    <property type="term" value="F:G protein-coupled adenosine receptor activity"/>
    <property type="evidence" value="ECO:0007669"/>
    <property type="project" value="UniProtKB-UniRule"/>
</dbReference>
<dbReference type="PANTHER" id="PTHR24246:SF18">
    <property type="entry name" value="ADENOSINE RECEPTOR A2B"/>
    <property type="match status" value="1"/>
</dbReference>
<keyword evidence="3 11" id="KW-0812">Transmembrane</keyword>
<comment type="caution">
    <text evidence="13">The sequence shown here is derived from an EMBL/GenBank/DDBJ whole genome shotgun (WGS) entry which is preliminary data.</text>
</comment>
<dbReference type="SUPFAM" id="SSF81321">
    <property type="entry name" value="Family A G protein-coupled receptor-like"/>
    <property type="match status" value="1"/>
</dbReference>
<keyword evidence="5 11" id="KW-0297">G-protein coupled receptor</keyword>
<evidence type="ECO:0000256" key="11">
    <source>
        <dbReference type="RuleBase" id="RU201114"/>
    </source>
</evidence>
<evidence type="ECO:0000256" key="1">
    <source>
        <dbReference type="ARBA" id="ARBA00004651"/>
    </source>
</evidence>
<evidence type="ECO:0000256" key="3">
    <source>
        <dbReference type="ARBA" id="ARBA00022692"/>
    </source>
</evidence>
<dbReference type="GO" id="GO:0042311">
    <property type="term" value="P:vasodilation"/>
    <property type="evidence" value="ECO:0007669"/>
    <property type="project" value="TreeGrafter"/>
</dbReference>
<dbReference type="GO" id="GO:0007189">
    <property type="term" value="P:adenylate cyclase-activating G protein-coupled receptor signaling pathway"/>
    <property type="evidence" value="ECO:0007669"/>
    <property type="project" value="TreeGrafter"/>
</dbReference>
<evidence type="ECO:0000259" key="12">
    <source>
        <dbReference type="PROSITE" id="PS50262"/>
    </source>
</evidence>
<dbReference type="InterPro" id="IPR001634">
    <property type="entry name" value="Adenosn_rcpt"/>
</dbReference>
<feature type="domain" description="G-protein coupled receptors family 1 profile" evidence="12">
    <location>
        <begin position="40"/>
        <end position="310"/>
    </location>
</feature>
<dbReference type="PRINTS" id="PR00424">
    <property type="entry name" value="ADENOSINER"/>
</dbReference>
<evidence type="ECO:0000256" key="2">
    <source>
        <dbReference type="ARBA" id="ARBA00022475"/>
    </source>
</evidence>
<comment type="subcellular location">
    <subcellularLocation>
        <location evidence="1 11">Cell membrane</location>
        <topology evidence="1 11">Multi-pass membrane protein</topology>
    </subcellularLocation>
</comment>
<keyword evidence="4 11" id="KW-1133">Transmembrane helix</keyword>
<dbReference type="Proteomes" id="UP001066276">
    <property type="component" value="Chromosome 7"/>
</dbReference>
<evidence type="ECO:0000313" key="14">
    <source>
        <dbReference type="Proteomes" id="UP001066276"/>
    </source>
</evidence>
<evidence type="ECO:0000313" key="13">
    <source>
        <dbReference type="EMBL" id="KAJ1122437.1"/>
    </source>
</evidence>
<dbReference type="Gene3D" id="1.20.1070.10">
    <property type="entry name" value="Rhodopsin 7-helix transmembrane proteins"/>
    <property type="match status" value="1"/>
</dbReference>
<evidence type="ECO:0000256" key="7">
    <source>
        <dbReference type="ARBA" id="ARBA00023157"/>
    </source>
</evidence>
<feature type="transmembrane region" description="Helical" evidence="11">
    <location>
        <begin position="20"/>
        <end position="44"/>
    </location>
</feature>
<evidence type="ECO:0000256" key="5">
    <source>
        <dbReference type="ARBA" id="ARBA00023040"/>
    </source>
</evidence>
<feature type="transmembrane region" description="Helical" evidence="11">
    <location>
        <begin position="203"/>
        <end position="228"/>
    </location>
</feature>
<dbReference type="AlphaFoldDB" id="A0AAV7P563"/>
<feature type="transmembrane region" description="Helical" evidence="11">
    <location>
        <begin position="94"/>
        <end position="115"/>
    </location>
</feature>
<keyword evidence="6 11" id="KW-0472">Membrane</keyword>
<keyword evidence="10 11" id="KW-0807">Transducer</keyword>
<proteinExistence type="inferred from homology"/>
<dbReference type="PROSITE" id="PS50262">
    <property type="entry name" value="G_PROTEIN_RECEP_F1_2"/>
    <property type="match status" value="1"/>
</dbReference>
<feature type="transmembrane region" description="Helical" evidence="11">
    <location>
        <begin position="258"/>
        <end position="275"/>
    </location>
</feature>
<dbReference type="EMBL" id="JANPWB010000011">
    <property type="protein sequence ID" value="KAJ1122437.1"/>
    <property type="molecule type" value="Genomic_DNA"/>
</dbReference>
<name>A0AAV7P563_PLEWA</name>
<keyword evidence="2 11" id="KW-1003">Cell membrane</keyword>
<gene>
    <name evidence="13" type="ORF">NDU88_000924</name>
</gene>
<keyword evidence="9 11" id="KW-0325">Glycoprotein</keyword>
<accession>A0AAV7P563</accession>
<dbReference type="GO" id="GO:0005886">
    <property type="term" value="C:plasma membrane"/>
    <property type="evidence" value="ECO:0007669"/>
    <property type="project" value="UniProtKB-SubCell"/>
</dbReference>
<sequence>MPSSHDRFWSLRDSEGLGRQVFAAVGFSVSVLLVLFITLANGLVMKALWWKRRCSFTAAALVSMGLADVAQCLFAMPLLSFTCLQLSVPFKGCLVVACGTLAGSLVSSFHHLLIATHRWCAVAFPTRYHFMFTSRCANLQFASCWSFGIMIAVIPMCGYNTLPQLMSLVSANTSSSSMVTDVFLDSGVCWVACSFEITMNLEFIVYILFYLCILLPLLIISAFYFMIFKKVKDIVDGRGAGSGNETFYSKQRNMATTMALQVAVVAITRIPFYLLNMTKLYCPQCSVPSWAVLAATIIGILSSSSNPFLYIFRDRKIQSAINNTLIRNRVDTM</sequence>
<dbReference type="InterPro" id="IPR000276">
    <property type="entry name" value="GPCR_Rhodpsn"/>
</dbReference>
<reference evidence="13" key="1">
    <citation type="journal article" date="2022" name="bioRxiv">
        <title>Sequencing and chromosome-scale assembly of the giantPleurodeles waltlgenome.</title>
        <authorList>
            <person name="Brown T."/>
            <person name="Elewa A."/>
            <person name="Iarovenko S."/>
            <person name="Subramanian E."/>
            <person name="Araus A.J."/>
            <person name="Petzold A."/>
            <person name="Susuki M."/>
            <person name="Suzuki K.-i.T."/>
            <person name="Hayashi T."/>
            <person name="Toyoda A."/>
            <person name="Oliveira C."/>
            <person name="Osipova E."/>
            <person name="Leigh N.D."/>
            <person name="Simon A."/>
            <person name="Yun M.H."/>
        </authorList>
    </citation>
    <scope>NUCLEOTIDE SEQUENCE</scope>
    <source>
        <strain evidence="13">20211129_DDA</strain>
        <tissue evidence="13">Liver</tissue>
    </source>
</reference>
<organism evidence="13 14">
    <name type="scientific">Pleurodeles waltl</name>
    <name type="common">Iberian ribbed newt</name>
    <dbReference type="NCBI Taxonomy" id="8319"/>
    <lineage>
        <taxon>Eukaryota</taxon>
        <taxon>Metazoa</taxon>
        <taxon>Chordata</taxon>
        <taxon>Craniata</taxon>
        <taxon>Vertebrata</taxon>
        <taxon>Euteleostomi</taxon>
        <taxon>Amphibia</taxon>
        <taxon>Batrachia</taxon>
        <taxon>Caudata</taxon>
        <taxon>Salamandroidea</taxon>
        <taxon>Salamandridae</taxon>
        <taxon>Pleurodelinae</taxon>
        <taxon>Pleurodeles</taxon>
    </lineage>
</organism>
<keyword evidence="8 11" id="KW-0675">Receptor</keyword>
<feature type="transmembrane region" description="Helical" evidence="11">
    <location>
        <begin position="136"/>
        <end position="156"/>
    </location>
</feature>
<keyword evidence="14" id="KW-1185">Reference proteome</keyword>